<proteinExistence type="predicted"/>
<keyword evidence="2" id="KW-1185">Reference proteome</keyword>
<dbReference type="OrthoDB" id="2360908at2759"/>
<comment type="caution">
    <text evidence="1">The sequence shown here is derived from an EMBL/GenBank/DDBJ whole genome shotgun (WGS) entry which is preliminary data.</text>
</comment>
<dbReference type="Proteomes" id="UP000823405">
    <property type="component" value="Unassembled WGS sequence"/>
</dbReference>
<gene>
    <name evidence="1" type="ORF">BGZ97_006926</name>
</gene>
<accession>A0A9P6QR84</accession>
<evidence type="ECO:0000313" key="2">
    <source>
        <dbReference type="Proteomes" id="UP000823405"/>
    </source>
</evidence>
<feature type="non-terminal residue" evidence="1">
    <location>
        <position position="81"/>
    </location>
</feature>
<reference evidence="1" key="1">
    <citation type="journal article" date="2020" name="Fungal Divers.">
        <title>Resolving the Mortierellaceae phylogeny through synthesis of multi-gene phylogenetics and phylogenomics.</title>
        <authorList>
            <person name="Vandepol N."/>
            <person name="Liber J."/>
            <person name="Desiro A."/>
            <person name="Na H."/>
            <person name="Kennedy M."/>
            <person name="Barry K."/>
            <person name="Grigoriev I.V."/>
            <person name="Miller A.N."/>
            <person name="O'Donnell K."/>
            <person name="Stajich J.E."/>
            <person name="Bonito G."/>
        </authorList>
    </citation>
    <scope>NUCLEOTIDE SEQUENCE</scope>
    <source>
        <strain evidence="1">NVP60</strain>
    </source>
</reference>
<name>A0A9P6QR84_9FUNG</name>
<evidence type="ECO:0000313" key="1">
    <source>
        <dbReference type="EMBL" id="KAG0288036.1"/>
    </source>
</evidence>
<organism evidence="1 2">
    <name type="scientific">Linnemannia gamsii</name>
    <dbReference type="NCBI Taxonomy" id="64522"/>
    <lineage>
        <taxon>Eukaryota</taxon>
        <taxon>Fungi</taxon>
        <taxon>Fungi incertae sedis</taxon>
        <taxon>Mucoromycota</taxon>
        <taxon>Mortierellomycotina</taxon>
        <taxon>Mortierellomycetes</taxon>
        <taxon>Mortierellales</taxon>
        <taxon>Mortierellaceae</taxon>
        <taxon>Linnemannia</taxon>
    </lineage>
</organism>
<dbReference type="EMBL" id="JAAAIN010003064">
    <property type="protein sequence ID" value="KAG0288036.1"/>
    <property type="molecule type" value="Genomic_DNA"/>
</dbReference>
<sequence>MDETLAYPREAAYDQKGWGKMTMTQVGDNLCLRWPAKTHGNEKSMVQIYLSKNVDGEDPSQNGFFSNRVAQLPYGNCSGSG</sequence>
<dbReference type="AlphaFoldDB" id="A0A9P6QR84"/>
<protein>
    <submittedName>
        <fullName evidence="1">Uncharacterized protein</fullName>
    </submittedName>
</protein>